<evidence type="ECO:0008006" key="4">
    <source>
        <dbReference type="Google" id="ProtNLM"/>
    </source>
</evidence>
<evidence type="ECO:0000256" key="1">
    <source>
        <dbReference type="SAM" id="MobiDB-lite"/>
    </source>
</evidence>
<protein>
    <recommendedName>
        <fullName evidence="4">Sensory transduction regulator</fullName>
    </recommendedName>
</protein>
<dbReference type="InterPro" id="IPR019231">
    <property type="entry name" value="DUF2170"/>
</dbReference>
<organism evidence="2 3">
    <name type="scientific">Arboricoccus pini</name>
    <dbReference type="NCBI Taxonomy" id="1963835"/>
    <lineage>
        <taxon>Bacteria</taxon>
        <taxon>Pseudomonadati</taxon>
        <taxon>Pseudomonadota</taxon>
        <taxon>Alphaproteobacteria</taxon>
        <taxon>Geminicoccales</taxon>
        <taxon>Geminicoccaceae</taxon>
        <taxon>Arboricoccus</taxon>
    </lineage>
</organism>
<evidence type="ECO:0000313" key="3">
    <source>
        <dbReference type="Proteomes" id="UP000197065"/>
    </source>
</evidence>
<reference evidence="2 3" key="1">
    <citation type="submission" date="2017-06" db="EMBL/GenBank/DDBJ databases">
        <authorList>
            <person name="Kim H.J."/>
            <person name="Triplett B.A."/>
        </authorList>
    </citation>
    <scope>NUCLEOTIDE SEQUENCE [LARGE SCALE GENOMIC DNA]</scope>
    <source>
        <strain evidence="2 3">B29T1</strain>
    </source>
</reference>
<name>A0A212QMT2_9PROT</name>
<dbReference type="Proteomes" id="UP000197065">
    <property type="component" value="Unassembled WGS sequence"/>
</dbReference>
<accession>A0A212QMT2</accession>
<gene>
    <name evidence="2" type="ORF">SAMN07250955_10221</name>
</gene>
<proteinExistence type="predicted"/>
<keyword evidence="3" id="KW-1185">Reference proteome</keyword>
<dbReference type="EMBL" id="FYEH01000002">
    <property type="protein sequence ID" value="SNB60679.1"/>
    <property type="molecule type" value="Genomic_DNA"/>
</dbReference>
<feature type="region of interest" description="Disordered" evidence="1">
    <location>
        <begin position="48"/>
        <end position="68"/>
    </location>
</feature>
<dbReference type="Pfam" id="PF09938">
    <property type="entry name" value="DUF2170"/>
    <property type="match status" value="1"/>
</dbReference>
<dbReference type="AlphaFoldDB" id="A0A212QMT2"/>
<sequence length="218" mass="24463">MPERAALYQRRRRDRLRARGLIKREIWVPPEYADLVRLFESALQHHNPPRIDTFPQTPGRHAEPATRSDLAMSDAKRWSVETLQAAFAASSQAREGEFAVDMVEGAEPVMHLTMHDFGDLPVTVSVAGSQIVMSVLLWPVASIADQPAFERELLLTHKMIPLSTYGITTTAEGELWYEIFGALSSESSFETVLIELETLADNAIDATEHFESHVHRVA</sequence>
<evidence type="ECO:0000313" key="2">
    <source>
        <dbReference type="EMBL" id="SNB60679.1"/>
    </source>
</evidence>
<dbReference type="RefSeq" id="WP_165769392.1">
    <property type="nucleotide sequence ID" value="NZ_FYEH01000002.1"/>
</dbReference>